<feature type="transmembrane region" description="Helical" evidence="17">
    <location>
        <begin position="7"/>
        <end position="26"/>
    </location>
</feature>
<evidence type="ECO:0000256" key="3">
    <source>
        <dbReference type="ARBA" id="ARBA00005189"/>
    </source>
</evidence>
<dbReference type="EC" id="2.7.8.5" evidence="5"/>
<keyword evidence="8 16" id="KW-0808">Transferase</keyword>
<keyword evidence="19" id="KW-1185">Reference proteome</keyword>
<evidence type="ECO:0000256" key="4">
    <source>
        <dbReference type="ARBA" id="ARBA00010441"/>
    </source>
</evidence>
<comment type="subcellular location">
    <subcellularLocation>
        <location evidence="1">Membrane</location>
        <topology evidence="1">Multi-pass membrane protein</topology>
    </subcellularLocation>
</comment>
<comment type="catalytic activity">
    <reaction evidence="15">
        <text>a CDP-1,2-diacyl-sn-glycerol + sn-glycerol 3-phosphate = a 1,2-diacyl-sn-glycero-3-phospho-(1'-sn-glycero-3'-phosphate) + CMP + H(+)</text>
        <dbReference type="Rhea" id="RHEA:12593"/>
        <dbReference type="ChEBI" id="CHEBI:15378"/>
        <dbReference type="ChEBI" id="CHEBI:57597"/>
        <dbReference type="ChEBI" id="CHEBI:58332"/>
        <dbReference type="ChEBI" id="CHEBI:60110"/>
        <dbReference type="ChEBI" id="CHEBI:60377"/>
        <dbReference type="EC" id="2.7.8.5"/>
    </reaction>
</comment>
<evidence type="ECO:0000256" key="12">
    <source>
        <dbReference type="ARBA" id="ARBA00023136"/>
    </source>
</evidence>
<keyword evidence="9 17" id="KW-0812">Transmembrane</keyword>
<reference evidence="18 19" key="1">
    <citation type="journal article" date="2019" name="Int. J. Syst. Evol. Microbiol.">
        <title>The Global Catalogue of Microorganisms (GCM) 10K type strain sequencing project: providing services to taxonomists for standard genome sequencing and annotation.</title>
        <authorList>
            <consortium name="The Broad Institute Genomics Platform"/>
            <consortium name="The Broad Institute Genome Sequencing Center for Infectious Disease"/>
            <person name="Wu L."/>
            <person name="Ma J."/>
        </authorList>
    </citation>
    <scope>NUCLEOTIDE SEQUENCE [LARGE SCALE GENOMIC DNA]</scope>
    <source>
        <strain evidence="18 19">JCM 15089</strain>
    </source>
</reference>
<dbReference type="InterPro" id="IPR004570">
    <property type="entry name" value="Phosphatidylglycerol_P_synth"/>
</dbReference>
<evidence type="ECO:0000256" key="10">
    <source>
        <dbReference type="ARBA" id="ARBA00022989"/>
    </source>
</evidence>
<dbReference type="InterPro" id="IPR050324">
    <property type="entry name" value="CDP-alcohol_PTase-I"/>
</dbReference>
<dbReference type="Proteomes" id="UP001499951">
    <property type="component" value="Unassembled WGS sequence"/>
</dbReference>
<accession>A0ABN1EIS8</accession>
<evidence type="ECO:0000313" key="18">
    <source>
        <dbReference type="EMBL" id="GAA0567466.1"/>
    </source>
</evidence>
<dbReference type="Pfam" id="PF01066">
    <property type="entry name" value="CDP-OH_P_transf"/>
    <property type="match status" value="1"/>
</dbReference>
<dbReference type="PROSITE" id="PS00379">
    <property type="entry name" value="CDP_ALCOHOL_P_TRANSF"/>
    <property type="match status" value="1"/>
</dbReference>
<keyword evidence="11" id="KW-0443">Lipid metabolism</keyword>
<evidence type="ECO:0000256" key="16">
    <source>
        <dbReference type="RuleBase" id="RU003750"/>
    </source>
</evidence>
<name>A0ABN1EIS8_9PROT</name>
<dbReference type="PIRSF" id="PIRSF000847">
    <property type="entry name" value="Phos_ph_gly_syn"/>
    <property type="match status" value="1"/>
</dbReference>
<keyword evidence="7" id="KW-0444">Lipid biosynthesis</keyword>
<keyword evidence="13" id="KW-0594">Phospholipid biosynthesis</keyword>
<evidence type="ECO:0000256" key="15">
    <source>
        <dbReference type="ARBA" id="ARBA00048586"/>
    </source>
</evidence>
<feature type="transmembrane region" description="Helical" evidence="17">
    <location>
        <begin position="160"/>
        <end position="187"/>
    </location>
</feature>
<evidence type="ECO:0000256" key="2">
    <source>
        <dbReference type="ARBA" id="ARBA00005042"/>
    </source>
</evidence>
<protein>
    <recommendedName>
        <fullName evidence="6">CDP-diacylglycerol--glycerol-3-phosphate 3-phosphatidyltransferase</fullName>
        <ecNumber evidence="5">2.7.8.5</ecNumber>
    </recommendedName>
</protein>
<evidence type="ECO:0000256" key="9">
    <source>
        <dbReference type="ARBA" id="ARBA00022692"/>
    </source>
</evidence>
<dbReference type="PANTHER" id="PTHR14269">
    <property type="entry name" value="CDP-DIACYLGLYCEROL--GLYCEROL-3-PHOSPHATE 3-PHOSPHATIDYLTRANSFERASE-RELATED"/>
    <property type="match status" value="1"/>
</dbReference>
<evidence type="ECO:0000256" key="1">
    <source>
        <dbReference type="ARBA" id="ARBA00004141"/>
    </source>
</evidence>
<evidence type="ECO:0000256" key="8">
    <source>
        <dbReference type="ARBA" id="ARBA00022679"/>
    </source>
</evidence>
<gene>
    <name evidence="18" type="primary">pgsA</name>
    <name evidence="18" type="ORF">GCM10008942_15030</name>
</gene>
<dbReference type="PANTHER" id="PTHR14269:SF62">
    <property type="entry name" value="CDP-DIACYLGLYCEROL--GLYCEROL-3-PHOSPHATE 3-PHOSPHATIDYLTRANSFERASE 1, CHLOROPLASTIC"/>
    <property type="match status" value="1"/>
</dbReference>
<comment type="pathway">
    <text evidence="2">Phospholipid metabolism; phosphatidylglycerol biosynthesis; phosphatidylglycerol from CDP-diacylglycerol: step 1/2.</text>
</comment>
<dbReference type="InterPro" id="IPR000462">
    <property type="entry name" value="CDP-OH_P_trans"/>
</dbReference>
<evidence type="ECO:0000256" key="5">
    <source>
        <dbReference type="ARBA" id="ARBA00013170"/>
    </source>
</evidence>
<dbReference type="InterPro" id="IPR043130">
    <property type="entry name" value="CDP-OH_PTrfase_TM_dom"/>
</dbReference>
<comment type="caution">
    <text evidence="18">The sequence shown here is derived from an EMBL/GenBank/DDBJ whole genome shotgun (WGS) entry which is preliminary data.</text>
</comment>
<keyword evidence="12 17" id="KW-0472">Membrane</keyword>
<feature type="transmembrane region" description="Helical" evidence="17">
    <location>
        <begin position="32"/>
        <end position="52"/>
    </location>
</feature>
<evidence type="ECO:0000313" key="19">
    <source>
        <dbReference type="Proteomes" id="UP001499951"/>
    </source>
</evidence>
<proteinExistence type="inferred from homology"/>
<keyword evidence="14" id="KW-1208">Phospholipid metabolism</keyword>
<comment type="similarity">
    <text evidence="4 16">Belongs to the CDP-alcohol phosphatidyltransferase class-I family.</text>
</comment>
<evidence type="ECO:0000256" key="11">
    <source>
        <dbReference type="ARBA" id="ARBA00023098"/>
    </source>
</evidence>
<comment type="pathway">
    <text evidence="3">Lipid metabolism.</text>
</comment>
<dbReference type="Gene3D" id="1.20.120.1760">
    <property type="match status" value="1"/>
</dbReference>
<sequence length="201" mass="21435">MLRLPNILTLLRIILVPVFAVAFVMPGDTARLVAFAVFCIAGISDALDGFAARKLNAGSDFGRMLDPIADKILVGVALMMLVAEGNTHQFNLSDEEGLKGLLKLVPALVILSREFLVSGLREFLAGADVSVPVTFFAKIKTVVQMIAIGAMILGPIADRMIYGALAFAYAALWIAAGLTVATGYVYLRAGLAHTRRRQTAA</sequence>
<dbReference type="InterPro" id="IPR048254">
    <property type="entry name" value="CDP_ALCOHOL_P_TRANSF_CS"/>
</dbReference>
<feature type="transmembrane region" description="Helical" evidence="17">
    <location>
        <begin position="135"/>
        <end position="154"/>
    </location>
</feature>
<dbReference type="RefSeq" id="WP_166932931.1">
    <property type="nucleotide sequence ID" value="NZ_BAAADD010000003.1"/>
</dbReference>
<evidence type="ECO:0000256" key="17">
    <source>
        <dbReference type="SAM" id="Phobius"/>
    </source>
</evidence>
<evidence type="ECO:0000256" key="7">
    <source>
        <dbReference type="ARBA" id="ARBA00022516"/>
    </source>
</evidence>
<evidence type="ECO:0000256" key="13">
    <source>
        <dbReference type="ARBA" id="ARBA00023209"/>
    </source>
</evidence>
<evidence type="ECO:0000256" key="14">
    <source>
        <dbReference type="ARBA" id="ARBA00023264"/>
    </source>
</evidence>
<organism evidence="18 19">
    <name type="scientific">Rhizomicrobium electricum</name>
    <dbReference type="NCBI Taxonomy" id="480070"/>
    <lineage>
        <taxon>Bacteria</taxon>
        <taxon>Pseudomonadati</taxon>
        <taxon>Pseudomonadota</taxon>
        <taxon>Alphaproteobacteria</taxon>
        <taxon>Micropepsales</taxon>
        <taxon>Micropepsaceae</taxon>
        <taxon>Rhizomicrobium</taxon>
    </lineage>
</organism>
<evidence type="ECO:0000256" key="6">
    <source>
        <dbReference type="ARBA" id="ARBA00014944"/>
    </source>
</evidence>
<keyword evidence="10 17" id="KW-1133">Transmembrane helix</keyword>
<dbReference type="EMBL" id="BAAADD010000003">
    <property type="protein sequence ID" value="GAA0567466.1"/>
    <property type="molecule type" value="Genomic_DNA"/>
</dbReference>